<dbReference type="PRINTS" id="PR00793">
    <property type="entry name" value="PROAMNOPTASE"/>
</dbReference>
<dbReference type="InterPro" id="IPR000073">
    <property type="entry name" value="AB_hydrolase_1"/>
</dbReference>
<reference evidence="4" key="1">
    <citation type="submission" date="2021-03" db="EMBL/GenBank/DDBJ databases">
        <title>Comparative Genomics and Metabolomics in the genus Turicibacter.</title>
        <authorList>
            <person name="Maki J."/>
            <person name="Looft T."/>
        </authorList>
    </citation>
    <scope>NUCLEOTIDE SEQUENCE</scope>
    <source>
        <strain evidence="4">ISU324</strain>
    </source>
</reference>
<dbReference type="GO" id="GO:0004177">
    <property type="term" value="F:aminopeptidase activity"/>
    <property type="evidence" value="ECO:0007669"/>
    <property type="project" value="UniProtKB-EC"/>
</dbReference>
<dbReference type="Proteomes" id="UP001058072">
    <property type="component" value="Chromosome"/>
</dbReference>
<comment type="similarity">
    <text evidence="1">Belongs to the peptidase S33 family.</text>
</comment>
<evidence type="ECO:0000313" key="4">
    <source>
        <dbReference type="EMBL" id="UUF07620.1"/>
    </source>
</evidence>
<gene>
    <name evidence="4" type="ORF">J0J70_08255</name>
</gene>
<dbReference type="EMBL" id="CP071250">
    <property type="protein sequence ID" value="UUF07620.1"/>
    <property type="molecule type" value="Genomic_DNA"/>
</dbReference>
<dbReference type="PANTHER" id="PTHR43329">
    <property type="entry name" value="EPOXIDE HYDROLASE"/>
    <property type="match status" value="1"/>
</dbReference>
<dbReference type="Pfam" id="PF00561">
    <property type="entry name" value="Abhydrolase_1"/>
    <property type="match status" value="1"/>
</dbReference>
<evidence type="ECO:0000313" key="5">
    <source>
        <dbReference type="Proteomes" id="UP001058072"/>
    </source>
</evidence>
<dbReference type="InterPro" id="IPR002410">
    <property type="entry name" value="Peptidase_S33"/>
</dbReference>
<evidence type="ECO:0000256" key="2">
    <source>
        <dbReference type="ARBA" id="ARBA00022801"/>
    </source>
</evidence>
<dbReference type="SUPFAM" id="SSF53474">
    <property type="entry name" value="alpha/beta-Hydrolases"/>
    <property type="match status" value="1"/>
</dbReference>
<evidence type="ECO:0000259" key="3">
    <source>
        <dbReference type="Pfam" id="PF00561"/>
    </source>
</evidence>
<dbReference type="RefSeq" id="WP_212724978.1">
    <property type="nucleotide sequence ID" value="NZ_CP071250.1"/>
</dbReference>
<evidence type="ECO:0000256" key="1">
    <source>
        <dbReference type="ARBA" id="ARBA00010088"/>
    </source>
</evidence>
<dbReference type="Gene3D" id="3.40.50.1820">
    <property type="entry name" value="alpha/beta hydrolase"/>
    <property type="match status" value="1"/>
</dbReference>
<accession>A0A9Q9CFC9</accession>
<feature type="domain" description="AB hydrolase-1" evidence="3">
    <location>
        <begin position="79"/>
        <end position="186"/>
    </location>
</feature>
<dbReference type="InterPro" id="IPR029058">
    <property type="entry name" value="AB_hydrolase_fold"/>
</dbReference>
<organism evidence="4 5">
    <name type="scientific">Turicibacter bilis</name>
    <dbReference type="NCBI Taxonomy" id="2735723"/>
    <lineage>
        <taxon>Bacteria</taxon>
        <taxon>Bacillati</taxon>
        <taxon>Bacillota</taxon>
        <taxon>Erysipelotrichia</taxon>
        <taxon>Erysipelotrichales</taxon>
        <taxon>Turicibacteraceae</taxon>
        <taxon>Turicibacter</taxon>
    </lineage>
</organism>
<dbReference type="AlphaFoldDB" id="A0A9Q9CFC9"/>
<protein>
    <submittedName>
        <fullName evidence="4">Alpha/beta hydrolase</fullName>
    </submittedName>
</protein>
<name>A0A9Q9CFC9_9FIRM</name>
<sequence>MKEVVLKMMIRCLISIGLMIFLISGGFFVMRQLFGQSILSSANELNQNGGISEVREVLLGDMLQYIAIEGENIDNPVCLFLHGGPGLSLPYGISSRHQVETISSHCTVVYWDQRGAGKTYSTNPSEVSFTYEQVEADAKELITYLRREFEVDQIYLIGYSWGSVLGMRLVHEIPEQLYAYFGLSQVVHPLQSEQALYDWLLGEFESTGHHQLVLSLKQLGQPPYEQASSQERFQQILNQSNAYVKWREGLPNVNVLNWMSQVLACPDLTLKEAYDTLIGASHQTLKQSQYWSQLQAVNLLEEIKEVKIPVYFATGVDDYICSVSLLQSWLEQLQAPKKEVLILDNSAHYFSNEDESIIYQWMKDLIAKKFPQAEEAPDETTVGDIFSNLLQ</sequence>
<proteinExistence type="inferred from homology"/>
<dbReference type="GO" id="GO:0006508">
    <property type="term" value="P:proteolysis"/>
    <property type="evidence" value="ECO:0007669"/>
    <property type="project" value="InterPro"/>
</dbReference>
<keyword evidence="2 4" id="KW-0378">Hydrolase</keyword>